<feature type="transmembrane region" description="Helical" evidence="5">
    <location>
        <begin position="7"/>
        <end position="24"/>
    </location>
</feature>
<feature type="transmembrane region" description="Helical" evidence="5">
    <location>
        <begin position="197"/>
        <end position="214"/>
    </location>
</feature>
<dbReference type="AlphaFoldDB" id="A0A2T4U3I5"/>
<evidence type="ECO:0000256" key="3">
    <source>
        <dbReference type="ARBA" id="ARBA00022989"/>
    </source>
</evidence>
<comment type="subcellular location">
    <subcellularLocation>
        <location evidence="1">Membrane</location>
        <topology evidence="1">Multi-pass membrane protein</topology>
    </subcellularLocation>
</comment>
<dbReference type="Proteomes" id="UP000240509">
    <property type="component" value="Unassembled WGS sequence"/>
</dbReference>
<reference evidence="7 8" key="1">
    <citation type="submission" date="2018-03" db="EMBL/GenBank/DDBJ databases">
        <title>Alkalicoccus saliphilus sp. nov., isolated from a mineral pool.</title>
        <authorList>
            <person name="Zhao B."/>
        </authorList>
    </citation>
    <scope>NUCLEOTIDE SEQUENCE [LARGE SCALE GENOMIC DNA]</scope>
    <source>
        <strain evidence="7 8">6AG</strain>
    </source>
</reference>
<evidence type="ECO:0000256" key="5">
    <source>
        <dbReference type="SAM" id="Phobius"/>
    </source>
</evidence>
<feature type="transmembrane region" description="Helical" evidence="5">
    <location>
        <begin position="44"/>
        <end position="66"/>
    </location>
</feature>
<dbReference type="EMBL" id="PZJJ01000027">
    <property type="protein sequence ID" value="PTL37956.1"/>
    <property type="molecule type" value="Genomic_DNA"/>
</dbReference>
<comment type="caution">
    <text evidence="7">The sequence shown here is derived from an EMBL/GenBank/DDBJ whole genome shotgun (WGS) entry which is preliminary data.</text>
</comment>
<keyword evidence="3 5" id="KW-1133">Transmembrane helix</keyword>
<feature type="domain" description="Ferric oxidoreductase" evidence="6">
    <location>
        <begin position="47"/>
        <end position="172"/>
    </location>
</feature>
<evidence type="ECO:0000313" key="7">
    <source>
        <dbReference type="EMBL" id="PTL37956.1"/>
    </source>
</evidence>
<keyword evidence="4 5" id="KW-0472">Membrane</keyword>
<keyword evidence="8" id="KW-1185">Reference proteome</keyword>
<feature type="transmembrane region" description="Helical" evidence="5">
    <location>
        <begin position="164"/>
        <end position="185"/>
    </location>
</feature>
<evidence type="ECO:0000256" key="2">
    <source>
        <dbReference type="ARBA" id="ARBA00022692"/>
    </source>
</evidence>
<evidence type="ECO:0000259" key="6">
    <source>
        <dbReference type="Pfam" id="PF01794"/>
    </source>
</evidence>
<evidence type="ECO:0000256" key="1">
    <source>
        <dbReference type="ARBA" id="ARBA00004141"/>
    </source>
</evidence>
<name>A0A2T4U3I5_9BACI</name>
<proteinExistence type="predicted"/>
<evidence type="ECO:0000313" key="8">
    <source>
        <dbReference type="Proteomes" id="UP000240509"/>
    </source>
</evidence>
<gene>
    <name evidence="7" type="ORF">C6Y45_13565</name>
</gene>
<sequence length="219" mass="25323">MRHLVSGAFSLLLVYLFYLSYTFWGVDPALWPDWGGDHPFWRAWAHAAFVLLFITLIISPTAVLWQPAARFLIWRRETGIWFAILASGHAYAILDRWAQWDMAALFGFQYAEEIGSYILLRPEVGIMNIMGMMAAPMIILLALTSFDKSVQLLGISTWKWLHRALIHVIFYIVMVRGILYLFYFFQVTPPDWSPYPSIWFLYVFLGMGLTDATLKTGHS</sequence>
<dbReference type="InterPro" id="IPR013130">
    <property type="entry name" value="Fe3_Rdtase_TM_dom"/>
</dbReference>
<accession>A0A2T4U3I5</accession>
<feature type="transmembrane region" description="Helical" evidence="5">
    <location>
        <begin position="78"/>
        <end position="94"/>
    </location>
</feature>
<keyword evidence="2 5" id="KW-0812">Transmembrane</keyword>
<evidence type="ECO:0000256" key="4">
    <source>
        <dbReference type="ARBA" id="ARBA00023136"/>
    </source>
</evidence>
<dbReference type="OrthoDB" id="2474810at2"/>
<feature type="transmembrane region" description="Helical" evidence="5">
    <location>
        <begin position="125"/>
        <end position="143"/>
    </location>
</feature>
<dbReference type="Pfam" id="PF01794">
    <property type="entry name" value="Ferric_reduct"/>
    <property type="match status" value="1"/>
</dbReference>
<protein>
    <recommendedName>
        <fullName evidence="6">Ferric oxidoreductase domain-containing protein</fullName>
    </recommendedName>
</protein>
<organism evidence="7 8">
    <name type="scientific">Alkalicoccus saliphilus</name>
    <dbReference type="NCBI Taxonomy" id="200989"/>
    <lineage>
        <taxon>Bacteria</taxon>
        <taxon>Bacillati</taxon>
        <taxon>Bacillota</taxon>
        <taxon>Bacilli</taxon>
        <taxon>Bacillales</taxon>
        <taxon>Bacillaceae</taxon>
        <taxon>Alkalicoccus</taxon>
    </lineage>
</organism>